<evidence type="ECO:0000259" key="1">
    <source>
        <dbReference type="PROSITE" id="PS50181"/>
    </source>
</evidence>
<dbReference type="Proteomes" id="UP000037505">
    <property type="component" value="Unassembled WGS sequence"/>
</dbReference>
<protein>
    <submittedName>
        <fullName evidence="2">F-box domain protein</fullName>
    </submittedName>
</protein>
<dbReference type="GeneID" id="26806829"/>
<dbReference type="AlphaFoldDB" id="A0A0L1J6E6"/>
<evidence type="ECO:0000313" key="3">
    <source>
        <dbReference type="Proteomes" id="UP000037505"/>
    </source>
</evidence>
<dbReference type="RefSeq" id="XP_015407891.1">
    <property type="nucleotide sequence ID" value="XM_015550282.1"/>
</dbReference>
<dbReference type="PROSITE" id="PS50181">
    <property type="entry name" value="FBOX"/>
    <property type="match status" value="1"/>
</dbReference>
<dbReference type="SUPFAM" id="SSF81383">
    <property type="entry name" value="F-box domain"/>
    <property type="match status" value="1"/>
</dbReference>
<evidence type="ECO:0000313" key="2">
    <source>
        <dbReference type="EMBL" id="KNG86968.1"/>
    </source>
</evidence>
<dbReference type="InterPro" id="IPR036047">
    <property type="entry name" value="F-box-like_dom_sf"/>
</dbReference>
<dbReference type="OrthoDB" id="9981546at2759"/>
<reference evidence="2 3" key="1">
    <citation type="submission" date="2014-06" db="EMBL/GenBank/DDBJ databases">
        <title>The Genome of the Aflatoxigenic Filamentous Fungus Aspergillus nomius.</title>
        <authorList>
            <person name="Moore M.G."/>
            <person name="Shannon B.M."/>
            <person name="Brian M.M."/>
        </authorList>
    </citation>
    <scope>NUCLEOTIDE SEQUENCE [LARGE SCALE GENOMIC DNA]</scope>
    <source>
        <strain evidence="2 3">NRRL 13137</strain>
    </source>
</reference>
<organism evidence="2 3">
    <name type="scientific">Aspergillus nomiae NRRL (strain ATCC 15546 / NRRL 13137 / CBS 260.88 / M93)</name>
    <dbReference type="NCBI Taxonomy" id="1509407"/>
    <lineage>
        <taxon>Eukaryota</taxon>
        <taxon>Fungi</taxon>
        <taxon>Dikarya</taxon>
        <taxon>Ascomycota</taxon>
        <taxon>Pezizomycotina</taxon>
        <taxon>Eurotiomycetes</taxon>
        <taxon>Eurotiomycetidae</taxon>
        <taxon>Eurotiales</taxon>
        <taxon>Aspergillaceae</taxon>
        <taxon>Aspergillus</taxon>
        <taxon>Aspergillus subgen. Circumdati</taxon>
    </lineage>
</organism>
<dbReference type="InterPro" id="IPR001810">
    <property type="entry name" value="F-box_dom"/>
</dbReference>
<sequence>MATSRSRLHLYSLPNEVLVQILTPLPTPCLLPLTTVSRRFYALILRILHYRVLVSVSLSEYNLMLDCLNRSSYTIEPHIFCKYLGTDGLNNQYEGEGSLYENVDTPQQLGRLGSLYSRFRPCVVGMGRIGGGRRFPSAVNQEQADSSVVTLPIHLEAFENFIQVCIAVNVVEVMWGSNFPLGAVTVENGVIRLFRDWLRNHAKHSGQSLGSSPGSEASDNTAYSSTSEAPYQMVWVGQSKNVGLKVRVKEKDLMDEYLDRDWGGPVLSYREEDQSASYELTIEELHVRTTRLFMTLEKSLEHSFPKVVSFTRSRG</sequence>
<gene>
    <name evidence="2" type="ORF">ANOM_005025</name>
</gene>
<comment type="caution">
    <text evidence="2">The sequence shown here is derived from an EMBL/GenBank/DDBJ whole genome shotgun (WGS) entry which is preliminary data.</text>
</comment>
<dbReference type="Pfam" id="PF12937">
    <property type="entry name" value="F-box-like"/>
    <property type="match status" value="1"/>
</dbReference>
<dbReference type="EMBL" id="JNOM01000096">
    <property type="protein sequence ID" value="KNG86968.1"/>
    <property type="molecule type" value="Genomic_DNA"/>
</dbReference>
<feature type="domain" description="F-box" evidence="1">
    <location>
        <begin position="7"/>
        <end position="53"/>
    </location>
</feature>
<dbReference type="Gene3D" id="1.20.1280.50">
    <property type="match status" value="1"/>
</dbReference>
<name>A0A0L1J6E6_ASPN3</name>
<keyword evidence="3" id="KW-1185">Reference proteome</keyword>
<proteinExistence type="predicted"/>
<accession>A0A0L1J6E6</accession>